<dbReference type="Proteomes" id="UP000027822">
    <property type="component" value="Unassembled WGS sequence"/>
</dbReference>
<evidence type="ECO:0000256" key="1">
    <source>
        <dbReference type="SAM" id="Phobius"/>
    </source>
</evidence>
<comment type="caution">
    <text evidence="2">The sequence shown here is derived from an EMBL/GenBank/DDBJ whole genome shotgun (WGS) entry which is preliminary data.</text>
</comment>
<sequence>MLFCLFGLFAVSSTLWKMYKTSRLKKSVGQLVATYSRKKSRLWTLIGIPIFSGLMAYKWVQYHNGEIATLQSFLLEVVWYSLLLLIVFLTTWNNMKPVEVYETGIVDGMHYYPYDELKGYKTSTIEYEKENIYLDRGFEKNNYIVKLSIQKEHQRRAEEVLSRYIPKLIAK</sequence>
<name>A0A073K6F8_9BACI</name>
<organism evidence="2 3">
    <name type="scientific">Bacillus manliponensis</name>
    <dbReference type="NCBI Taxonomy" id="574376"/>
    <lineage>
        <taxon>Bacteria</taxon>
        <taxon>Bacillati</taxon>
        <taxon>Bacillota</taxon>
        <taxon>Bacilli</taxon>
        <taxon>Bacillales</taxon>
        <taxon>Bacillaceae</taxon>
        <taxon>Bacillus</taxon>
        <taxon>Bacillus cereus group</taxon>
    </lineage>
</organism>
<feature type="transmembrane region" description="Helical" evidence="1">
    <location>
        <begin position="72"/>
        <end position="92"/>
    </location>
</feature>
<keyword evidence="3" id="KW-1185">Reference proteome</keyword>
<keyword evidence="1" id="KW-0812">Transmembrane</keyword>
<dbReference type="EMBL" id="JOTN01000021">
    <property type="protein sequence ID" value="KEK17853.1"/>
    <property type="molecule type" value="Genomic_DNA"/>
</dbReference>
<feature type="transmembrane region" description="Helical" evidence="1">
    <location>
        <begin position="41"/>
        <end position="60"/>
    </location>
</feature>
<keyword evidence="1" id="KW-0472">Membrane</keyword>
<evidence type="ECO:0000313" key="3">
    <source>
        <dbReference type="Proteomes" id="UP000027822"/>
    </source>
</evidence>
<proteinExistence type="predicted"/>
<protein>
    <recommendedName>
        <fullName evidence="4">DUF5673 domain-containing protein</fullName>
    </recommendedName>
</protein>
<evidence type="ECO:0000313" key="2">
    <source>
        <dbReference type="EMBL" id="KEK17853.1"/>
    </source>
</evidence>
<dbReference type="AlphaFoldDB" id="A0A073K6F8"/>
<gene>
    <name evidence="2" type="ORF">BAMA_10880</name>
</gene>
<keyword evidence="1" id="KW-1133">Transmembrane helix</keyword>
<reference evidence="2 3" key="1">
    <citation type="submission" date="2014-06" db="EMBL/GenBank/DDBJ databases">
        <title>Draft genome sequence of Bacillus manliponensis JCM 15802 (MCCC 1A00708).</title>
        <authorList>
            <person name="Lai Q."/>
            <person name="Liu Y."/>
            <person name="Shao Z."/>
        </authorList>
    </citation>
    <scope>NUCLEOTIDE SEQUENCE [LARGE SCALE GENOMIC DNA]</scope>
    <source>
        <strain evidence="2 3">JCM 15802</strain>
    </source>
</reference>
<accession>A0A073K6F8</accession>
<evidence type="ECO:0008006" key="4">
    <source>
        <dbReference type="Google" id="ProtNLM"/>
    </source>
</evidence>